<feature type="domain" description="Myb-like" evidence="1">
    <location>
        <begin position="28"/>
        <end position="79"/>
    </location>
</feature>
<dbReference type="Proteomes" id="UP000179807">
    <property type="component" value="Unassembled WGS sequence"/>
</dbReference>
<dbReference type="VEuPathDB" id="TrichDB:TRFO_40691"/>
<evidence type="ECO:0000313" key="4">
    <source>
        <dbReference type="Proteomes" id="UP000179807"/>
    </source>
</evidence>
<evidence type="ECO:0000259" key="2">
    <source>
        <dbReference type="PROSITE" id="PS51294"/>
    </source>
</evidence>
<feature type="domain" description="Myb-like" evidence="1">
    <location>
        <begin position="80"/>
        <end position="130"/>
    </location>
</feature>
<gene>
    <name evidence="3" type="ORF">TRFO_40691</name>
</gene>
<dbReference type="PROSITE" id="PS51294">
    <property type="entry name" value="HTH_MYB"/>
    <property type="match status" value="2"/>
</dbReference>
<reference evidence="3" key="1">
    <citation type="submission" date="2016-10" db="EMBL/GenBank/DDBJ databases">
        <authorList>
            <person name="Benchimol M."/>
            <person name="Almeida L.G."/>
            <person name="Vasconcelos A.T."/>
            <person name="Perreira-Neves A."/>
            <person name="Rosa I.A."/>
            <person name="Tasca T."/>
            <person name="Bogo M.R."/>
            <person name="de Souza W."/>
        </authorList>
    </citation>
    <scope>NUCLEOTIDE SEQUENCE [LARGE SCALE GENOMIC DNA]</scope>
    <source>
        <strain evidence="3">K</strain>
    </source>
</reference>
<dbReference type="CDD" id="cd00167">
    <property type="entry name" value="SANT"/>
    <property type="match status" value="2"/>
</dbReference>
<dbReference type="PANTHER" id="PTHR45614">
    <property type="entry name" value="MYB PROTEIN-RELATED"/>
    <property type="match status" value="1"/>
</dbReference>
<dbReference type="GeneID" id="94848057"/>
<protein>
    <submittedName>
        <fullName evidence="3">Myb-like DNA-binding domain containing protein</fullName>
    </submittedName>
</protein>
<comment type="caution">
    <text evidence="3">The sequence shown here is derived from an EMBL/GenBank/DDBJ whole genome shotgun (WGS) entry which is preliminary data.</text>
</comment>
<dbReference type="OrthoDB" id="2143914at2759"/>
<evidence type="ECO:0000313" key="3">
    <source>
        <dbReference type="EMBL" id="OHS93004.1"/>
    </source>
</evidence>
<feature type="domain" description="HTH myb-type" evidence="2">
    <location>
        <begin position="80"/>
        <end position="134"/>
    </location>
</feature>
<dbReference type="InterPro" id="IPR009057">
    <property type="entry name" value="Homeodomain-like_sf"/>
</dbReference>
<feature type="domain" description="HTH myb-type" evidence="2">
    <location>
        <begin position="33"/>
        <end position="79"/>
    </location>
</feature>
<dbReference type="PANTHER" id="PTHR45614:SF253">
    <property type="entry name" value="CHROMOSOME UNDETERMINED SCAFFOLD_38, WHOLE GENOME SHOTGUN SEQUENCE"/>
    <property type="match status" value="1"/>
</dbReference>
<dbReference type="InterPro" id="IPR001005">
    <property type="entry name" value="SANT/Myb"/>
</dbReference>
<dbReference type="InterPro" id="IPR050560">
    <property type="entry name" value="MYB_TF"/>
</dbReference>
<dbReference type="PROSITE" id="PS50090">
    <property type="entry name" value="MYB_LIKE"/>
    <property type="match status" value="2"/>
</dbReference>
<dbReference type="AlphaFoldDB" id="A0A1J4J740"/>
<proteinExistence type="predicted"/>
<organism evidence="3 4">
    <name type="scientific">Tritrichomonas foetus</name>
    <dbReference type="NCBI Taxonomy" id="1144522"/>
    <lineage>
        <taxon>Eukaryota</taxon>
        <taxon>Metamonada</taxon>
        <taxon>Parabasalia</taxon>
        <taxon>Tritrichomonadida</taxon>
        <taxon>Tritrichomonadidae</taxon>
        <taxon>Tritrichomonas</taxon>
    </lineage>
</organism>
<dbReference type="GO" id="GO:0005634">
    <property type="term" value="C:nucleus"/>
    <property type="evidence" value="ECO:0007669"/>
    <property type="project" value="TreeGrafter"/>
</dbReference>
<accession>A0A1J4J740</accession>
<dbReference type="Gene3D" id="1.10.10.60">
    <property type="entry name" value="Homeodomain-like"/>
    <property type="match status" value="2"/>
</dbReference>
<evidence type="ECO:0000259" key="1">
    <source>
        <dbReference type="PROSITE" id="PS50090"/>
    </source>
</evidence>
<dbReference type="InterPro" id="IPR017930">
    <property type="entry name" value="Myb_dom"/>
</dbReference>
<dbReference type="RefSeq" id="XP_068346141.1">
    <property type="nucleotide sequence ID" value="XM_068513353.1"/>
</dbReference>
<dbReference type="GO" id="GO:0000981">
    <property type="term" value="F:DNA-binding transcription factor activity, RNA polymerase II-specific"/>
    <property type="evidence" value="ECO:0007669"/>
    <property type="project" value="TreeGrafter"/>
</dbReference>
<name>A0A1J4J740_9EUKA</name>
<dbReference type="GO" id="GO:0000978">
    <property type="term" value="F:RNA polymerase II cis-regulatory region sequence-specific DNA binding"/>
    <property type="evidence" value="ECO:0007669"/>
    <property type="project" value="TreeGrafter"/>
</dbReference>
<keyword evidence="4" id="KW-1185">Reference proteome</keyword>
<dbReference type="SUPFAM" id="SSF46689">
    <property type="entry name" value="Homeodomain-like"/>
    <property type="match status" value="1"/>
</dbReference>
<sequence>MLTKEHTIIHFNRIFRIEIRNYSQFIMKTPQSRNHFTKNEDNLIMQLVIEYGACGWKEMAKKTPGRSARQIRERYTNYLSPNVSKEPWTQEEDQLLLRKVDEFGKKWALISAFFPRRTDVIIKNRFMRITRVKTKKGEKSFESIKIPQTHLIMPLINHMTSSNSDQNLMIQQIQEIPTSNFQETQNETIPNAFHETNIYPVIENEDSVFSVCNCVDNEEWSSENCESLIYFA</sequence>
<dbReference type="Pfam" id="PF00249">
    <property type="entry name" value="Myb_DNA-binding"/>
    <property type="match status" value="2"/>
</dbReference>
<dbReference type="SMART" id="SM00717">
    <property type="entry name" value="SANT"/>
    <property type="match status" value="2"/>
</dbReference>
<dbReference type="EMBL" id="MLAK01001445">
    <property type="protein sequence ID" value="OHS93004.1"/>
    <property type="molecule type" value="Genomic_DNA"/>
</dbReference>